<feature type="region of interest" description="Disordered" evidence="1">
    <location>
        <begin position="50"/>
        <end position="70"/>
    </location>
</feature>
<sequence length="100" mass="10350">MVSGSLAAGALGLGAQFPAPLWGWPGRSFGAGAFGLLPLRGLWLPRGPEAGGGVPGVPSDPPSTNRWRTDANPHVFRFGMACPDQGVGSPQPWGAELFKR</sequence>
<keyword evidence="3" id="KW-1185">Reference proteome</keyword>
<accession>A0A640STG6</accession>
<dbReference type="AlphaFoldDB" id="A0A640STG6"/>
<evidence type="ECO:0000313" key="3">
    <source>
        <dbReference type="Proteomes" id="UP000430079"/>
    </source>
</evidence>
<protein>
    <submittedName>
        <fullName evidence="2">Uncharacterized protein</fullName>
    </submittedName>
</protein>
<name>A0A640STG6_9ACTN</name>
<evidence type="ECO:0000313" key="2">
    <source>
        <dbReference type="EMBL" id="GFE14144.1"/>
    </source>
</evidence>
<proteinExistence type="predicted"/>
<comment type="caution">
    <text evidence="2">The sequence shown here is derived from an EMBL/GenBank/DDBJ whole genome shotgun (WGS) entry which is preliminary data.</text>
</comment>
<gene>
    <name evidence="2" type="ORF">Sgleb_21910</name>
</gene>
<reference evidence="2 3" key="1">
    <citation type="submission" date="2019-12" db="EMBL/GenBank/DDBJ databases">
        <title>Whole genome shotgun sequence of Streptomyces hygroscopicus subsp. glebosus NBRC 13786.</title>
        <authorList>
            <person name="Ichikawa N."/>
            <person name="Kimura A."/>
            <person name="Kitahashi Y."/>
            <person name="Komaki H."/>
            <person name="Tamura T."/>
        </authorList>
    </citation>
    <scope>NUCLEOTIDE SEQUENCE [LARGE SCALE GENOMIC DNA]</scope>
    <source>
        <strain evidence="2 3">NBRC 13786</strain>
    </source>
</reference>
<evidence type="ECO:0000256" key="1">
    <source>
        <dbReference type="SAM" id="MobiDB-lite"/>
    </source>
</evidence>
<dbReference type="EMBL" id="BLIO01000001">
    <property type="protein sequence ID" value="GFE14144.1"/>
    <property type="molecule type" value="Genomic_DNA"/>
</dbReference>
<organism evidence="2 3">
    <name type="scientific">Streptomyces glebosus</name>
    <dbReference type="NCBI Taxonomy" id="249580"/>
    <lineage>
        <taxon>Bacteria</taxon>
        <taxon>Bacillati</taxon>
        <taxon>Actinomycetota</taxon>
        <taxon>Actinomycetes</taxon>
        <taxon>Kitasatosporales</taxon>
        <taxon>Streptomycetaceae</taxon>
        <taxon>Streptomyces</taxon>
    </lineage>
</organism>
<dbReference type="Proteomes" id="UP000430079">
    <property type="component" value="Unassembled WGS sequence"/>
</dbReference>